<feature type="compositionally biased region" description="Basic and acidic residues" evidence="1">
    <location>
        <begin position="53"/>
        <end position="73"/>
    </location>
</feature>
<dbReference type="EMBL" id="CP099587">
    <property type="protein sequence ID" value="USS45071.1"/>
    <property type="molecule type" value="Genomic_DNA"/>
</dbReference>
<accession>A0ABY5BF47</accession>
<keyword evidence="3" id="KW-1185">Reference proteome</keyword>
<evidence type="ECO:0000313" key="3">
    <source>
        <dbReference type="Proteomes" id="UP001056386"/>
    </source>
</evidence>
<proteinExistence type="predicted"/>
<evidence type="ECO:0000313" key="2">
    <source>
        <dbReference type="EMBL" id="USS45071.1"/>
    </source>
</evidence>
<organism evidence="2 3">
    <name type="scientific">Burkholderia glumae</name>
    <name type="common">Pseudomonas glumae</name>
    <dbReference type="NCBI Taxonomy" id="337"/>
    <lineage>
        <taxon>Bacteria</taxon>
        <taxon>Pseudomonadati</taxon>
        <taxon>Pseudomonadota</taxon>
        <taxon>Betaproteobacteria</taxon>
        <taxon>Burkholderiales</taxon>
        <taxon>Burkholderiaceae</taxon>
        <taxon>Burkholderia</taxon>
    </lineage>
</organism>
<name>A0ABY5BF47_BURGL</name>
<dbReference type="RefSeq" id="WP_174524793.1">
    <property type="nucleotide sequence ID" value="NZ_CP021074.1"/>
</dbReference>
<sequence length="73" mass="8718">MRTLADEHPMAVALSLNEHADRFYANELRRVEQAYFRNLQRQRGIKTKPKRQSPAERIAERQRRRNLESRGAQ</sequence>
<reference evidence="2" key="1">
    <citation type="submission" date="2022-06" db="EMBL/GenBank/DDBJ databases">
        <title>Draft genome sequence of Burkholderia glumae strain GR20004 isolated from rice panicle showing bacterial panicle blight.</title>
        <authorList>
            <person name="Choi S.Y."/>
            <person name="Lee Y.H."/>
        </authorList>
    </citation>
    <scope>NUCLEOTIDE SEQUENCE</scope>
    <source>
        <strain evidence="2">GR20004</strain>
    </source>
</reference>
<feature type="region of interest" description="Disordered" evidence="1">
    <location>
        <begin position="40"/>
        <end position="73"/>
    </location>
</feature>
<protein>
    <submittedName>
        <fullName evidence="2">Uncharacterized protein</fullName>
    </submittedName>
</protein>
<evidence type="ECO:0000256" key="1">
    <source>
        <dbReference type="SAM" id="MobiDB-lite"/>
    </source>
</evidence>
<dbReference type="Proteomes" id="UP001056386">
    <property type="component" value="Chromosome 1"/>
</dbReference>
<gene>
    <name evidence="2" type="ORF">NFI99_26130</name>
</gene>